<dbReference type="Proteomes" id="UP000799302">
    <property type="component" value="Unassembled WGS sequence"/>
</dbReference>
<dbReference type="PROSITE" id="PS50181">
    <property type="entry name" value="FBOX"/>
    <property type="match status" value="1"/>
</dbReference>
<dbReference type="Pfam" id="PF00646">
    <property type="entry name" value="F-box"/>
    <property type="match status" value="1"/>
</dbReference>
<dbReference type="AlphaFoldDB" id="A0A6A6UK10"/>
<dbReference type="InterPro" id="IPR001810">
    <property type="entry name" value="F-box_dom"/>
</dbReference>
<organism evidence="2 3">
    <name type="scientific">Microthyrium microscopicum</name>
    <dbReference type="NCBI Taxonomy" id="703497"/>
    <lineage>
        <taxon>Eukaryota</taxon>
        <taxon>Fungi</taxon>
        <taxon>Dikarya</taxon>
        <taxon>Ascomycota</taxon>
        <taxon>Pezizomycotina</taxon>
        <taxon>Dothideomycetes</taxon>
        <taxon>Dothideomycetes incertae sedis</taxon>
        <taxon>Microthyriales</taxon>
        <taxon>Microthyriaceae</taxon>
        <taxon>Microthyrium</taxon>
    </lineage>
</organism>
<name>A0A6A6UK10_9PEZI</name>
<dbReference type="SUPFAM" id="SSF81383">
    <property type="entry name" value="F-box domain"/>
    <property type="match status" value="1"/>
</dbReference>
<reference evidence="2" key="1">
    <citation type="journal article" date="2020" name="Stud. Mycol.">
        <title>101 Dothideomycetes genomes: a test case for predicting lifestyles and emergence of pathogens.</title>
        <authorList>
            <person name="Haridas S."/>
            <person name="Albert R."/>
            <person name="Binder M."/>
            <person name="Bloem J."/>
            <person name="Labutti K."/>
            <person name="Salamov A."/>
            <person name="Andreopoulos B."/>
            <person name="Baker S."/>
            <person name="Barry K."/>
            <person name="Bills G."/>
            <person name="Bluhm B."/>
            <person name="Cannon C."/>
            <person name="Castanera R."/>
            <person name="Culley D."/>
            <person name="Daum C."/>
            <person name="Ezra D."/>
            <person name="Gonzalez J."/>
            <person name="Henrissat B."/>
            <person name="Kuo A."/>
            <person name="Liang C."/>
            <person name="Lipzen A."/>
            <person name="Lutzoni F."/>
            <person name="Magnuson J."/>
            <person name="Mondo S."/>
            <person name="Nolan M."/>
            <person name="Ohm R."/>
            <person name="Pangilinan J."/>
            <person name="Park H.-J."/>
            <person name="Ramirez L."/>
            <person name="Alfaro M."/>
            <person name="Sun H."/>
            <person name="Tritt A."/>
            <person name="Yoshinaga Y."/>
            <person name="Zwiers L.-H."/>
            <person name="Turgeon B."/>
            <person name="Goodwin S."/>
            <person name="Spatafora J."/>
            <person name="Crous P."/>
            <person name="Grigoriev I."/>
        </authorList>
    </citation>
    <scope>NUCLEOTIDE SEQUENCE</scope>
    <source>
        <strain evidence="2">CBS 115976</strain>
    </source>
</reference>
<sequence>MLSRHAPMAPRASQYTQILGPILLRQRRQTPILALPVELLIQILRQLDLSSFLNLAMSCYCQLQFLVPDLVPYMTTDRLRYLIEGNTPWLISGFLTRNWPPGPEPIFPSFEHRVRFLSNFLARYPPEQPNRLLAVPTEINDMILEQLPQQDQFSVAVADWASLVSSNTVYPSDVHSLYGLYCAWEFSLRTRGTTD</sequence>
<gene>
    <name evidence="2" type="ORF">BT63DRAFT_188202</name>
</gene>
<protein>
    <recommendedName>
        <fullName evidence="1">F-box domain-containing protein</fullName>
    </recommendedName>
</protein>
<dbReference type="InterPro" id="IPR036047">
    <property type="entry name" value="F-box-like_dom_sf"/>
</dbReference>
<feature type="domain" description="F-box" evidence="1">
    <location>
        <begin position="29"/>
        <end position="59"/>
    </location>
</feature>
<proteinExistence type="predicted"/>
<evidence type="ECO:0000313" key="2">
    <source>
        <dbReference type="EMBL" id="KAF2672100.1"/>
    </source>
</evidence>
<keyword evidence="3" id="KW-1185">Reference proteome</keyword>
<accession>A0A6A6UK10</accession>
<evidence type="ECO:0000259" key="1">
    <source>
        <dbReference type="PROSITE" id="PS50181"/>
    </source>
</evidence>
<evidence type="ECO:0000313" key="3">
    <source>
        <dbReference type="Proteomes" id="UP000799302"/>
    </source>
</evidence>
<dbReference type="EMBL" id="MU004232">
    <property type="protein sequence ID" value="KAF2672100.1"/>
    <property type="molecule type" value="Genomic_DNA"/>
</dbReference>